<gene>
    <name evidence="1" type="ORF">ACJIZ3_004202</name>
</gene>
<dbReference type="SUPFAM" id="SSF55961">
    <property type="entry name" value="Bet v1-like"/>
    <property type="match status" value="1"/>
</dbReference>
<dbReference type="InterPro" id="IPR051761">
    <property type="entry name" value="MLP-like_ligand-binding"/>
</dbReference>
<name>A0ABD3S1I8_9LAMI</name>
<keyword evidence="2" id="KW-1185">Reference proteome</keyword>
<dbReference type="EMBL" id="JBJXBP010000007">
    <property type="protein sequence ID" value="KAL3818297.1"/>
    <property type="molecule type" value="Genomic_DNA"/>
</dbReference>
<organism evidence="1 2">
    <name type="scientific">Penstemon smallii</name>
    <dbReference type="NCBI Taxonomy" id="265156"/>
    <lineage>
        <taxon>Eukaryota</taxon>
        <taxon>Viridiplantae</taxon>
        <taxon>Streptophyta</taxon>
        <taxon>Embryophyta</taxon>
        <taxon>Tracheophyta</taxon>
        <taxon>Spermatophyta</taxon>
        <taxon>Magnoliopsida</taxon>
        <taxon>eudicotyledons</taxon>
        <taxon>Gunneridae</taxon>
        <taxon>Pentapetalae</taxon>
        <taxon>asterids</taxon>
        <taxon>lamiids</taxon>
        <taxon>Lamiales</taxon>
        <taxon>Plantaginaceae</taxon>
        <taxon>Cheloneae</taxon>
        <taxon>Penstemon</taxon>
    </lineage>
</organism>
<proteinExistence type="predicted"/>
<dbReference type="AlphaFoldDB" id="A0ABD3S1I8"/>
<comment type="caution">
    <text evidence="1">The sequence shown here is derived from an EMBL/GenBank/DDBJ whole genome shotgun (WGS) entry which is preliminary data.</text>
</comment>
<reference evidence="1 2" key="1">
    <citation type="submission" date="2024-12" db="EMBL/GenBank/DDBJ databases">
        <title>The unique morphological basis and parallel evolutionary history of personate flowers in Penstemon.</title>
        <authorList>
            <person name="Depatie T.H."/>
            <person name="Wessinger C.A."/>
        </authorList>
    </citation>
    <scope>NUCLEOTIDE SEQUENCE [LARGE SCALE GENOMIC DNA]</scope>
    <source>
        <strain evidence="1">WTNN_2</strain>
        <tissue evidence="1">Leaf</tissue>
    </source>
</reference>
<dbReference type="PANTHER" id="PTHR31907">
    <property type="entry name" value="MLP-LIKE PROTEIN 423"/>
    <property type="match status" value="1"/>
</dbReference>
<dbReference type="InterPro" id="IPR023393">
    <property type="entry name" value="START-like_dom_sf"/>
</dbReference>
<sequence>MHQGDYGKNGSVIQWKYTLGKLHIIKVIEGDHMMEFYKNIIITSIDFIAWTIDYELLNVDNPHPLPLLGFLIEMTKDIESHIFG</sequence>
<evidence type="ECO:0000313" key="2">
    <source>
        <dbReference type="Proteomes" id="UP001634393"/>
    </source>
</evidence>
<evidence type="ECO:0000313" key="1">
    <source>
        <dbReference type="EMBL" id="KAL3818297.1"/>
    </source>
</evidence>
<dbReference type="Gene3D" id="3.30.530.20">
    <property type="match status" value="1"/>
</dbReference>
<dbReference type="Proteomes" id="UP001634393">
    <property type="component" value="Unassembled WGS sequence"/>
</dbReference>
<protein>
    <submittedName>
        <fullName evidence="1">Uncharacterized protein</fullName>
    </submittedName>
</protein>
<accession>A0ABD3S1I8</accession>